<gene>
    <name evidence="4" type="ORF">PLANPX_0794</name>
</gene>
<evidence type="ECO:0000313" key="4">
    <source>
        <dbReference type="EMBL" id="BBO31182.1"/>
    </source>
</evidence>
<dbReference type="Gene3D" id="2.60.120.200">
    <property type="match status" value="1"/>
</dbReference>
<dbReference type="Pfam" id="PF07589">
    <property type="entry name" value="PEP-CTERM"/>
    <property type="match status" value="1"/>
</dbReference>
<evidence type="ECO:0000256" key="2">
    <source>
        <dbReference type="SAM" id="SignalP"/>
    </source>
</evidence>
<feature type="transmembrane region" description="Helical" evidence="1">
    <location>
        <begin position="301"/>
        <end position="324"/>
    </location>
</feature>
<dbReference type="Pfam" id="PF13385">
    <property type="entry name" value="Laminin_G_3"/>
    <property type="match status" value="1"/>
</dbReference>
<reference evidence="5" key="1">
    <citation type="submission" date="2019-10" db="EMBL/GenBank/DDBJ databases">
        <title>Lacipirellula parvula gen. nov., sp. nov., representing a lineage of planctomycetes widespread in freshwater anoxic habitats, and description of the family Lacipirellulaceae.</title>
        <authorList>
            <person name="Dedysh S.N."/>
            <person name="Kulichevskaya I.S."/>
            <person name="Beletsky A.V."/>
            <person name="Rakitin A.L."/>
            <person name="Mardanov A.V."/>
            <person name="Ivanova A.A."/>
            <person name="Saltykova V.X."/>
            <person name="Rijpstra W.I.C."/>
            <person name="Sinninghe Damste J.S."/>
            <person name="Ravin N.V."/>
        </authorList>
    </citation>
    <scope>NUCLEOTIDE SEQUENCE [LARGE SCALE GENOMIC DNA]</scope>
    <source>
        <strain evidence="5">PX69</strain>
    </source>
</reference>
<proteinExistence type="predicted"/>
<dbReference type="AlphaFoldDB" id="A0A5K7X5U0"/>
<dbReference type="InterPro" id="IPR013320">
    <property type="entry name" value="ConA-like_dom_sf"/>
</dbReference>
<keyword evidence="2" id="KW-0732">Signal</keyword>
<feature type="domain" description="Ice-binding protein C-terminal" evidence="3">
    <location>
        <begin position="305"/>
        <end position="328"/>
    </location>
</feature>
<evidence type="ECO:0000256" key="1">
    <source>
        <dbReference type="SAM" id="Phobius"/>
    </source>
</evidence>
<evidence type="ECO:0000313" key="5">
    <source>
        <dbReference type="Proteomes" id="UP000326837"/>
    </source>
</evidence>
<sequence>MKLSRIAGARRGGVCRWVRHAAVLAGTLSASGASAATIAHWTFETDMIAGSATTGQTVSHPSANGLHDNAIPDLSGNGNHLSAFAQNGSFTAMLFSNVVAPNAQSGTTLSIENAPTACCGVLSTQDDLEVGGVNIGALPQWSIEASVNFKGVNGYQTIVGKDGFGEATNGDTRQAILYLQKTNTNVFRINFVDVQGYVHIADGTTQAAIGQWYHLSATSDGNSLKLFVNGVLEKSFDMTTTLSTDRSMAALNEAGFEGTGTVAPYGWTTHRGMYNDGHGDRVNGYIDDVRISNAALAPAQMLFVAIPEPATLALAGFAAMGIVASRRRA</sequence>
<keyword evidence="1" id="KW-0472">Membrane</keyword>
<feature type="chain" id="PRO_5024897618" description="Ice-binding protein C-terminal domain-containing protein" evidence="2">
    <location>
        <begin position="36"/>
        <end position="329"/>
    </location>
</feature>
<keyword evidence="1" id="KW-1133">Transmembrane helix</keyword>
<keyword evidence="1" id="KW-0812">Transmembrane</keyword>
<accession>A0A5K7X5U0</accession>
<dbReference type="RefSeq" id="WP_152101780.1">
    <property type="nucleotide sequence ID" value="NZ_AP021861.1"/>
</dbReference>
<dbReference type="EMBL" id="AP021861">
    <property type="protein sequence ID" value="BBO31182.1"/>
    <property type="molecule type" value="Genomic_DNA"/>
</dbReference>
<organism evidence="4 5">
    <name type="scientific">Lacipirellula parvula</name>
    <dbReference type="NCBI Taxonomy" id="2650471"/>
    <lineage>
        <taxon>Bacteria</taxon>
        <taxon>Pseudomonadati</taxon>
        <taxon>Planctomycetota</taxon>
        <taxon>Planctomycetia</taxon>
        <taxon>Pirellulales</taxon>
        <taxon>Lacipirellulaceae</taxon>
        <taxon>Lacipirellula</taxon>
    </lineage>
</organism>
<protein>
    <recommendedName>
        <fullName evidence="3">Ice-binding protein C-terminal domain-containing protein</fullName>
    </recommendedName>
</protein>
<keyword evidence="5" id="KW-1185">Reference proteome</keyword>
<feature type="signal peptide" evidence="2">
    <location>
        <begin position="1"/>
        <end position="35"/>
    </location>
</feature>
<dbReference type="Proteomes" id="UP000326837">
    <property type="component" value="Chromosome"/>
</dbReference>
<name>A0A5K7X5U0_9BACT</name>
<dbReference type="KEGG" id="lpav:PLANPX_0794"/>
<dbReference type="SUPFAM" id="SSF49899">
    <property type="entry name" value="Concanavalin A-like lectins/glucanases"/>
    <property type="match status" value="1"/>
</dbReference>
<dbReference type="NCBIfam" id="TIGR02595">
    <property type="entry name" value="PEP_CTERM"/>
    <property type="match status" value="1"/>
</dbReference>
<evidence type="ECO:0000259" key="3">
    <source>
        <dbReference type="Pfam" id="PF07589"/>
    </source>
</evidence>
<dbReference type="InterPro" id="IPR013424">
    <property type="entry name" value="Ice-binding_C"/>
</dbReference>